<dbReference type="Proteomes" id="UP000076630">
    <property type="component" value="Unassembled WGS sequence"/>
</dbReference>
<dbReference type="OrthoDB" id="5295456at2"/>
<dbReference type="Pfam" id="PF01047">
    <property type="entry name" value="MarR"/>
    <property type="match status" value="1"/>
</dbReference>
<evidence type="ECO:0000259" key="1">
    <source>
        <dbReference type="PROSITE" id="PS50995"/>
    </source>
</evidence>
<dbReference type="RefSeq" id="WP_038988027.1">
    <property type="nucleotide sequence ID" value="NZ_JWJO01000075.1"/>
</dbReference>
<dbReference type="AlphaFoldDB" id="A0A163ZWT7"/>
<organism evidence="2 3">
    <name type="scientific">Myroides marinus</name>
    <dbReference type="NCBI Taxonomy" id="703342"/>
    <lineage>
        <taxon>Bacteria</taxon>
        <taxon>Pseudomonadati</taxon>
        <taxon>Bacteroidota</taxon>
        <taxon>Flavobacteriia</taxon>
        <taxon>Flavobacteriales</taxon>
        <taxon>Flavobacteriaceae</taxon>
        <taxon>Myroides</taxon>
    </lineage>
</organism>
<protein>
    <submittedName>
        <fullName evidence="2">MarR family transcriptional regulator</fullName>
    </submittedName>
</protein>
<keyword evidence="3" id="KW-1185">Reference proteome</keyword>
<reference evidence="2 3" key="1">
    <citation type="submission" date="2016-01" db="EMBL/GenBank/DDBJ databases">
        <title>Whole genome sequencing of Myroides marinus L41.</title>
        <authorList>
            <person name="Hong K.W."/>
        </authorList>
    </citation>
    <scope>NUCLEOTIDE SEQUENCE [LARGE SCALE GENOMIC DNA]</scope>
    <source>
        <strain evidence="2 3">L41</strain>
    </source>
</reference>
<dbReference type="Gene3D" id="1.10.10.10">
    <property type="entry name" value="Winged helix-like DNA-binding domain superfamily/Winged helix DNA-binding domain"/>
    <property type="match status" value="1"/>
</dbReference>
<dbReference type="PANTHER" id="PTHR33164">
    <property type="entry name" value="TRANSCRIPTIONAL REGULATOR, MARR FAMILY"/>
    <property type="match status" value="1"/>
</dbReference>
<dbReference type="SUPFAM" id="SSF46785">
    <property type="entry name" value="Winged helix' DNA-binding domain"/>
    <property type="match status" value="1"/>
</dbReference>
<name>A0A163ZWT7_9FLAO</name>
<dbReference type="InterPro" id="IPR039422">
    <property type="entry name" value="MarR/SlyA-like"/>
</dbReference>
<dbReference type="PRINTS" id="PR00598">
    <property type="entry name" value="HTHMARR"/>
</dbReference>
<dbReference type="InterPro" id="IPR000835">
    <property type="entry name" value="HTH_MarR-typ"/>
</dbReference>
<proteinExistence type="predicted"/>
<dbReference type="EMBL" id="LQNU01000044">
    <property type="protein sequence ID" value="KZE82590.1"/>
    <property type="molecule type" value="Genomic_DNA"/>
</dbReference>
<evidence type="ECO:0000313" key="2">
    <source>
        <dbReference type="EMBL" id="KZE82590.1"/>
    </source>
</evidence>
<dbReference type="PANTHER" id="PTHR33164:SF57">
    <property type="entry name" value="MARR-FAMILY TRANSCRIPTIONAL REGULATOR"/>
    <property type="match status" value="1"/>
</dbReference>
<feature type="domain" description="HTH marR-type" evidence="1">
    <location>
        <begin position="2"/>
        <end position="138"/>
    </location>
</feature>
<evidence type="ECO:0000313" key="3">
    <source>
        <dbReference type="Proteomes" id="UP000076630"/>
    </source>
</evidence>
<sequence>MTNESLKLLFSLTKAQSVINRKFDRLSVHGLGYTDFMLLHLLASDTEQQMRRIDLASRIGLTPSGVTRLLSSLEKNGLVGRKSNARDARVSYVILTETGQRVYEEAKVTAEAVAMDILPKVKVNQLNAIFELFKQFDVNEDDF</sequence>
<dbReference type="GO" id="GO:0003700">
    <property type="term" value="F:DNA-binding transcription factor activity"/>
    <property type="evidence" value="ECO:0007669"/>
    <property type="project" value="InterPro"/>
</dbReference>
<dbReference type="InterPro" id="IPR036388">
    <property type="entry name" value="WH-like_DNA-bd_sf"/>
</dbReference>
<dbReference type="PROSITE" id="PS50995">
    <property type="entry name" value="HTH_MARR_2"/>
    <property type="match status" value="1"/>
</dbReference>
<gene>
    <name evidence="2" type="ORF">AV926_06920</name>
</gene>
<dbReference type="SMART" id="SM00347">
    <property type="entry name" value="HTH_MARR"/>
    <property type="match status" value="1"/>
</dbReference>
<comment type="caution">
    <text evidence="2">The sequence shown here is derived from an EMBL/GenBank/DDBJ whole genome shotgun (WGS) entry which is preliminary data.</text>
</comment>
<dbReference type="InterPro" id="IPR036390">
    <property type="entry name" value="WH_DNA-bd_sf"/>
</dbReference>
<accession>A0A163ZWT7</accession>
<dbReference type="GO" id="GO:0006950">
    <property type="term" value="P:response to stress"/>
    <property type="evidence" value="ECO:0007669"/>
    <property type="project" value="TreeGrafter"/>
</dbReference>